<name>A0A3N0VDR3_9GAMM</name>
<dbReference type="Proteomes" id="UP000282106">
    <property type="component" value="Unassembled WGS sequence"/>
</dbReference>
<evidence type="ECO:0000256" key="2">
    <source>
        <dbReference type="ARBA" id="ARBA00004162"/>
    </source>
</evidence>
<sequence>MLPGWLSLPSESAMSAAAATEAAPVAPKKKGGAMKMVLAILVTAAVAGGGAFYAAQHLLPPPAAPVAGEAAEEAPAASGGHDEHGGGAPVTGGDYFSLAPSFVVNLNDEDVSRFLQIEVEVMAVKPAALDAVRANLPVIRNRLVLLFSSQKFRDLLPREGKEKLQQQSLEEINKLLEERKKPRIDGVMFTSFVMQ</sequence>
<comment type="function">
    <text evidence="1 10">Controls the rotational direction of flagella during chemotaxis.</text>
</comment>
<keyword evidence="5 10" id="KW-0145">Chemotaxis</keyword>
<dbReference type="GO" id="GO:0071978">
    <property type="term" value="P:bacterial-type flagellum-dependent swarming motility"/>
    <property type="evidence" value="ECO:0007669"/>
    <property type="project" value="TreeGrafter"/>
</dbReference>
<evidence type="ECO:0000256" key="6">
    <source>
        <dbReference type="ARBA" id="ARBA00022692"/>
    </source>
</evidence>
<dbReference type="GO" id="GO:0009425">
    <property type="term" value="C:bacterial-type flagellum basal body"/>
    <property type="evidence" value="ECO:0007669"/>
    <property type="project" value="InterPro"/>
</dbReference>
<evidence type="ECO:0000256" key="5">
    <source>
        <dbReference type="ARBA" id="ARBA00022500"/>
    </source>
</evidence>
<comment type="subcellular location">
    <subcellularLocation>
        <location evidence="10">Cell inner membrane</location>
    </subcellularLocation>
    <subcellularLocation>
        <location evidence="2">Cell membrane</location>
        <topology evidence="2">Single-pass membrane protein</topology>
    </subcellularLocation>
</comment>
<keyword evidence="13" id="KW-1185">Reference proteome</keyword>
<dbReference type="PANTHER" id="PTHR35091:SF2">
    <property type="entry name" value="FLAGELLAR PROTEIN FLIL"/>
    <property type="match status" value="1"/>
</dbReference>
<dbReference type="FunCoup" id="A0A3N0VDR3">
    <property type="interactions" value="33"/>
</dbReference>
<accession>A0A3N0VDR3</accession>
<dbReference type="PANTHER" id="PTHR35091">
    <property type="entry name" value="FLAGELLAR PROTEIN FLIL"/>
    <property type="match status" value="1"/>
</dbReference>
<keyword evidence="4" id="KW-1003">Cell membrane</keyword>
<evidence type="ECO:0000256" key="10">
    <source>
        <dbReference type="RuleBase" id="RU364125"/>
    </source>
</evidence>
<dbReference type="AlphaFoldDB" id="A0A3N0VDR3"/>
<organism evidence="12 13">
    <name type="scientific">Stagnimonas aquatica</name>
    <dbReference type="NCBI Taxonomy" id="2689987"/>
    <lineage>
        <taxon>Bacteria</taxon>
        <taxon>Pseudomonadati</taxon>
        <taxon>Pseudomonadota</taxon>
        <taxon>Gammaproteobacteria</taxon>
        <taxon>Nevskiales</taxon>
        <taxon>Nevskiaceae</taxon>
        <taxon>Stagnimonas</taxon>
    </lineage>
</organism>
<keyword evidence="10" id="KW-0997">Cell inner membrane</keyword>
<feature type="compositionally biased region" description="Low complexity" evidence="11">
    <location>
        <begin position="66"/>
        <end position="77"/>
    </location>
</feature>
<proteinExistence type="inferred from homology"/>
<evidence type="ECO:0000256" key="4">
    <source>
        <dbReference type="ARBA" id="ARBA00022475"/>
    </source>
</evidence>
<evidence type="ECO:0000256" key="1">
    <source>
        <dbReference type="ARBA" id="ARBA00002254"/>
    </source>
</evidence>
<keyword evidence="6" id="KW-0812">Transmembrane</keyword>
<gene>
    <name evidence="12" type="ORF">ED208_07270</name>
</gene>
<dbReference type="Pfam" id="PF03748">
    <property type="entry name" value="FliL"/>
    <property type="match status" value="1"/>
</dbReference>
<dbReference type="GO" id="GO:0005886">
    <property type="term" value="C:plasma membrane"/>
    <property type="evidence" value="ECO:0007669"/>
    <property type="project" value="UniProtKB-SubCell"/>
</dbReference>
<keyword evidence="12" id="KW-0282">Flagellum</keyword>
<keyword evidence="8" id="KW-1133">Transmembrane helix</keyword>
<dbReference type="InterPro" id="IPR005503">
    <property type="entry name" value="FliL"/>
</dbReference>
<keyword evidence="7 10" id="KW-0283">Flagellar rotation</keyword>
<evidence type="ECO:0000256" key="7">
    <source>
        <dbReference type="ARBA" id="ARBA00022779"/>
    </source>
</evidence>
<feature type="region of interest" description="Disordered" evidence="11">
    <location>
        <begin position="66"/>
        <end position="89"/>
    </location>
</feature>
<dbReference type="InParanoid" id="A0A3N0VDR3"/>
<keyword evidence="9 10" id="KW-0472">Membrane</keyword>
<comment type="similarity">
    <text evidence="3 10">Belongs to the FliL family.</text>
</comment>
<evidence type="ECO:0000313" key="12">
    <source>
        <dbReference type="EMBL" id="ROH90784.1"/>
    </source>
</evidence>
<protein>
    <recommendedName>
        <fullName evidence="10">Flagellar protein FliL</fullName>
    </recommendedName>
</protein>
<keyword evidence="12" id="KW-0966">Cell projection</keyword>
<keyword evidence="12" id="KW-0969">Cilium</keyword>
<evidence type="ECO:0000256" key="9">
    <source>
        <dbReference type="ARBA" id="ARBA00023136"/>
    </source>
</evidence>
<dbReference type="EMBL" id="RJVO01000003">
    <property type="protein sequence ID" value="ROH90784.1"/>
    <property type="molecule type" value="Genomic_DNA"/>
</dbReference>
<dbReference type="GO" id="GO:0006935">
    <property type="term" value="P:chemotaxis"/>
    <property type="evidence" value="ECO:0007669"/>
    <property type="project" value="UniProtKB-KW"/>
</dbReference>
<evidence type="ECO:0000313" key="13">
    <source>
        <dbReference type="Proteomes" id="UP000282106"/>
    </source>
</evidence>
<evidence type="ECO:0000256" key="11">
    <source>
        <dbReference type="SAM" id="MobiDB-lite"/>
    </source>
</evidence>
<evidence type="ECO:0000256" key="8">
    <source>
        <dbReference type="ARBA" id="ARBA00022989"/>
    </source>
</evidence>
<evidence type="ECO:0000256" key="3">
    <source>
        <dbReference type="ARBA" id="ARBA00008281"/>
    </source>
</evidence>
<reference evidence="12 13" key="1">
    <citation type="submission" date="2018-10" db="EMBL/GenBank/DDBJ databases">
        <authorList>
            <person name="Chen W.-M."/>
        </authorList>
    </citation>
    <scope>NUCLEOTIDE SEQUENCE [LARGE SCALE GENOMIC DNA]</scope>
    <source>
        <strain evidence="12 13">THS-13</strain>
    </source>
</reference>
<comment type="caution">
    <text evidence="12">The sequence shown here is derived from an EMBL/GenBank/DDBJ whole genome shotgun (WGS) entry which is preliminary data.</text>
</comment>